<gene>
    <name evidence="1" type="ORF">GCM10009007_03150</name>
</gene>
<reference evidence="1" key="1">
    <citation type="journal article" date="2014" name="Int. J. Syst. Evol. Microbiol.">
        <title>Complete genome sequence of Corynebacterium casei LMG S-19264T (=DSM 44701T), isolated from a smear-ripened cheese.</title>
        <authorList>
            <consortium name="US DOE Joint Genome Institute (JGI-PGF)"/>
            <person name="Walter F."/>
            <person name="Albersmeier A."/>
            <person name="Kalinowski J."/>
            <person name="Ruckert C."/>
        </authorList>
    </citation>
    <scope>NUCLEOTIDE SEQUENCE</scope>
    <source>
        <strain evidence="1">KCTC 32501</strain>
    </source>
</reference>
<evidence type="ECO:0000313" key="2">
    <source>
        <dbReference type="Proteomes" id="UP000614287"/>
    </source>
</evidence>
<sequence>MTAHESWMYRDPEKVAMQMEAQRIRLKSDAAYCRYRIEPIFEGDTERCNQRKKGFDRCNFCELKKGG</sequence>
<dbReference type="Proteomes" id="UP000614287">
    <property type="component" value="Unassembled WGS sequence"/>
</dbReference>
<dbReference type="AlphaFoldDB" id="A0A8J3CLK8"/>
<dbReference type="RefSeq" id="WP_189490687.1">
    <property type="nucleotide sequence ID" value="NZ_BMZG01000002.1"/>
</dbReference>
<keyword evidence="2" id="KW-1185">Reference proteome</keyword>
<protein>
    <submittedName>
        <fullName evidence="1">Uncharacterized protein</fullName>
    </submittedName>
</protein>
<evidence type="ECO:0000313" key="1">
    <source>
        <dbReference type="EMBL" id="GHA66077.1"/>
    </source>
</evidence>
<dbReference type="EMBL" id="BMZG01000002">
    <property type="protein sequence ID" value="GHA66077.1"/>
    <property type="molecule type" value="Genomic_DNA"/>
</dbReference>
<proteinExistence type="predicted"/>
<accession>A0A8J3CLK8</accession>
<name>A0A8J3CLK8_9BURK</name>
<comment type="caution">
    <text evidence="1">The sequence shown here is derived from an EMBL/GenBank/DDBJ whole genome shotgun (WGS) entry which is preliminary data.</text>
</comment>
<organism evidence="1 2">
    <name type="scientific">Formosimonas limnophila</name>
    <dbReference type="NCBI Taxonomy" id="1384487"/>
    <lineage>
        <taxon>Bacteria</taxon>
        <taxon>Pseudomonadati</taxon>
        <taxon>Pseudomonadota</taxon>
        <taxon>Betaproteobacteria</taxon>
        <taxon>Burkholderiales</taxon>
        <taxon>Burkholderiaceae</taxon>
        <taxon>Formosimonas</taxon>
    </lineage>
</organism>
<reference evidence="1" key="2">
    <citation type="submission" date="2020-09" db="EMBL/GenBank/DDBJ databases">
        <authorList>
            <person name="Sun Q."/>
            <person name="Kim S."/>
        </authorList>
    </citation>
    <scope>NUCLEOTIDE SEQUENCE</scope>
    <source>
        <strain evidence="1">KCTC 32501</strain>
    </source>
</reference>